<evidence type="ECO:0000256" key="3">
    <source>
        <dbReference type="ARBA" id="ARBA00022898"/>
    </source>
</evidence>
<dbReference type="PANTHER" id="PTHR43780">
    <property type="entry name" value="1-AMINOCYCLOPROPANE-1-CARBOXYLATE DEAMINASE-RELATED"/>
    <property type="match status" value="1"/>
</dbReference>
<dbReference type="RefSeq" id="WP_088904518.1">
    <property type="nucleotide sequence ID" value="NZ_CP022272.1"/>
</dbReference>
<comment type="similarity">
    <text evidence="2">Belongs to the ACC deaminase/D-cysteine desulfhydrase family.</text>
</comment>
<feature type="modified residue" description="N6-(pyridoxal phosphate)lysine" evidence="4">
    <location>
        <position position="34"/>
    </location>
</feature>
<dbReference type="Proteomes" id="UP000198233">
    <property type="component" value="Chromosome"/>
</dbReference>
<dbReference type="SUPFAM" id="SSF53686">
    <property type="entry name" value="Tryptophan synthase beta subunit-like PLP-dependent enzymes"/>
    <property type="match status" value="1"/>
</dbReference>
<proteinExistence type="inferred from homology"/>
<dbReference type="KEGG" id="smav:CFF01_08520"/>
<evidence type="ECO:0000256" key="2">
    <source>
        <dbReference type="ARBA" id="ARBA00008639"/>
    </source>
</evidence>
<organism evidence="5 6">
    <name type="scientific">Shewanella marisflavi</name>
    <dbReference type="NCBI Taxonomy" id="260364"/>
    <lineage>
        <taxon>Bacteria</taxon>
        <taxon>Pseudomonadati</taxon>
        <taxon>Pseudomonadota</taxon>
        <taxon>Gammaproteobacteria</taxon>
        <taxon>Alteromonadales</taxon>
        <taxon>Shewanellaceae</taxon>
        <taxon>Shewanella</taxon>
    </lineage>
</organism>
<dbReference type="InterPro" id="IPR036052">
    <property type="entry name" value="TrpB-like_PALP_sf"/>
</dbReference>
<sequence>MKLTQTPVEAINIWQHKVYVKRDDLLHPEFSGNKARKFAYFLNHDFPAVKRLIGYGSPQANSLYSLSALAKIKGWQLDFYVDHLPTYLSQHPCGNYQAALNNGAQIIDLSQCEDRQGRDTDTYIREQILTGSEEQLFVPEGGRCSFAEPGVAQLGQEILAWKREQGLSGLLVFLPSGTGTTALYLQKYFLAHDASVRVNTCAVVGGDAYLRQQFTQLAPDESQHPQIIAMDKRYHFGKLYLAFYQMWHEVSATGIEFELLYDPLGWICLKQQLQQGLDEPVLYLHQGGLLGNQSMLPRYKRKYGEL</sequence>
<evidence type="ECO:0000313" key="6">
    <source>
        <dbReference type="Proteomes" id="UP000198233"/>
    </source>
</evidence>
<dbReference type="PIRSF" id="PIRSF006278">
    <property type="entry name" value="ACCD_DCysDesulf"/>
    <property type="match status" value="1"/>
</dbReference>
<reference evidence="5 6" key="1">
    <citation type="submission" date="2017-06" db="EMBL/GenBank/DDBJ databases">
        <title>Complete genome sequence of Shewanella marisflavi EP1 associated with anaerobic 2,4-dinitrotoluene reduction and salt tolerance.</title>
        <authorList>
            <person name="Huang J."/>
        </authorList>
    </citation>
    <scope>NUCLEOTIDE SEQUENCE [LARGE SCALE GENOMIC DNA]</scope>
    <source>
        <strain evidence="5 6">EP1</strain>
    </source>
</reference>
<comment type="cofactor">
    <cofactor evidence="1">
        <name>pyridoxal 5'-phosphate</name>
        <dbReference type="ChEBI" id="CHEBI:597326"/>
    </cofactor>
</comment>
<dbReference type="InterPro" id="IPR027278">
    <property type="entry name" value="ACCD_DCysDesulf"/>
</dbReference>
<dbReference type="GO" id="GO:0019148">
    <property type="term" value="F:D-cysteine desulfhydrase activity"/>
    <property type="evidence" value="ECO:0007669"/>
    <property type="project" value="TreeGrafter"/>
</dbReference>
<evidence type="ECO:0000313" key="5">
    <source>
        <dbReference type="EMBL" id="ASJ96629.1"/>
    </source>
</evidence>
<accession>A0AAC9TZY7</accession>
<name>A0AAC9TZY7_9GAMM</name>
<dbReference type="Gene3D" id="3.40.50.1100">
    <property type="match status" value="2"/>
</dbReference>
<evidence type="ECO:0000256" key="4">
    <source>
        <dbReference type="PIRSR" id="PIRSR006278-2"/>
    </source>
</evidence>
<dbReference type="EMBL" id="CP022272">
    <property type="protein sequence ID" value="ASJ96629.1"/>
    <property type="molecule type" value="Genomic_DNA"/>
</dbReference>
<evidence type="ECO:0000256" key="1">
    <source>
        <dbReference type="ARBA" id="ARBA00001933"/>
    </source>
</evidence>
<dbReference type="PANTHER" id="PTHR43780:SF2">
    <property type="entry name" value="1-AMINOCYCLOPROPANE-1-CARBOXYLATE DEAMINASE-RELATED"/>
    <property type="match status" value="1"/>
</dbReference>
<keyword evidence="3 4" id="KW-0663">Pyridoxal phosphate</keyword>
<dbReference type="AlphaFoldDB" id="A0AAC9TZY7"/>
<protein>
    <submittedName>
        <fullName evidence="5">1-aminocyclopropane-1-carboxylate deaminase</fullName>
    </submittedName>
</protein>
<gene>
    <name evidence="5" type="ORF">CFF01_08520</name>
</gene>